<feature type="chain" id="PRO_5006133295" evidence="2">
    <location>
        <begin position="23"/>
        <end position="381"/>
    </location>
</feature>
<dbReference type="SUPFAM" id="SSF50978">
    <property type="entry name" value="WD40 repeat-like"/>
    <property type="match status" value="1"/>
</dbReference>
<evidence type="ECO:0000256" key="1">
    <source>
        <dbReference type="PROSITE-ProRule" id="PRU00221"/>
    </source>
</evidence>
<dbReference type="InterPro" id="IPR001680">
    <property type="entry name" value="WD40_rpt"/>
</dbReference>
<dbReference type="EMBL" id="LGCL01000016">
    <property type="protein sequence ID" value="KPL78758.1"/>
    <property type="molecule type" value="Genomic_DNA"/>
</dbReference>
<evidence type="ECO:0000256" key="2">
    <source>
        <dbReference type="SAM" id="SignalP"/>
    </source>
</evidence>
<reference evidence="3 4" key="1">
    <citation type="submission" date="2015-07" db="EMBL/GenBank/DDBJ databases">
        <title>Genome sequence of Ornatilinea apprima DSM 23815.</title>
        <authorList>
            <person name="Hemp J."/>
            <person name="Ward L.M."/>
            <person name="Pace L.A."/>
            <person name="Fischer W.W."/>
        </authorList>
    </citation>
    <scope>NUCLEOTIDE SEQUENCE [LARGE SCALE GENOMIC DNA]</scope>
    <source>
        <strain evidence="3 4">P3M-1</strain>
    </source>
</reference>
<keyword evidence="2" id="KW-0732">Signal</keyword>
<feature type="repeat" description="WD" evidence="1">
    <location>
        <begin position="213"/>
        <end position="254"/>
    </location>
</feature>
<dbReference type="PANTHER" id="PTHR19879">
    <property type="entry name" value="TRANSCRIPTION INITIATION FACTOR TFIID"/>
    <property type="match status" value="1"/>
</dbReference>
<dbReference type="Pfam" id="PF00400">
    <property type="entry name" value="WD40"/>
    <property type="match status" value="3"/>
</dbReference>
<evidence type="ECO:0000313" key="4">
    <source>
        <dbReference type="Proteomes" id="UP000050417"/>
    </source>
</evidence>
<dbReference type="AlphaFoldDB" id="A0A0P6Y0A7"/>
<dbReference type="InterPro" id="IPR015943">
    <property type="entry name" value="WD40/YVTN_repeat-like_dom_sf"/>
</dbReference>
<protein>
    <submittedName>
        <fullName evidence="3">Uncharacterized protein</fullName>
    </submittedName>
</protein>
<comment type="caution">
    <text evidence="3">The sequence shown here is derived from an EMBL/GenBank/DDBJ whole genome shotgun (WGS) entry which is preliminary data.</text>
</comment>
<dbReference type="SMART" id="SM00320">
    <property type="entry name" value="WD40"/>
    <property type="match status" value="5"/>
</dbReference>
<organism evidence="3 4">
    <name type="scientific">Ornatilinea apprima</name>
    <dbReference type="NCBI Taxonomy" id="1134406"/>
    <lineage>
        <taxon>Bacteria</taxon>
        <taxon>Bacillati</taxon>
        <taxon>Chloroflexota</taxon>
        <taxon>Anaerolineae</taxon>
        <taxon>Anaerolineales</taxon>
        <taxon>Anaerolineaceae</taxon>
        <taxon>Ornatilinea</taxon>
    </lineage>
</organism>
<name>A0A0P6Y0A7_9CHLR</name>
<evidence type="ECO:0000313" key="3">
    <source>
        <dbReference type="EMBL" id="KPL78758.1"/>
    </source>
</evidence>
<feature type="signal peptide" evidence="2">
    <location>
        <begin position="1"/>
        <end position="22"/>
    </location>
</feature>
<dbReference type="PROSITE" id="PS51257">
    <property type="entry name" value="PROKAR_LIPOPROTEIN"/>
    <property type="match status" value="1"/>
</dbReference>
<accession>A0A0P6Y0A7</accession>
<dbReference type="PROSITE" id="PS50294">
    <property type="entry name" value="WD_REPEATS_REGION"/>
    <property type="match status" value="1"/>
</dbReference>
<keyword evidence="4" id="KW-1185">Reference proteome</keyword>
<dbReference type="PROSITE" id="PS50082">
    <property type="entry name" value="WD_REPEATS_2"/>
    <property type="match status" value="1"/>
</dbReference>
<dbReference type="STRING" id="1134406.ADN00_05840"/>
<sequence>MKHRWILVTALFLSACAQPTQTQNNPVASKPAAPMPTCTPPILPTSTVTPLPQPTSTPEPLPPAPISPKNLADLTQVYNISLADIRRVHFSQDGSQIAAATGNQENFGAFTFASPSGEPLYTYQPYDGIVWDLDISKDDLWMATAANSADGQGIAVWNLVNQTLDQKIGQPAQPDCVAFSPDGSVLAAGGLTTWPDGEIWLYEAATWTPLLNMEAPGQNILALEYSPDGSMLVSAGTDGIIRIWRSRDGSLLHTLDYAPQASRITFSPGGELLASTFCTDFDSGGCTTGGVVVWRTADWSILQVFEDLAQDVIFSPDGQLMITASGYHDPLIRFRRTIDWSEIYTISDNAQALAMNRLGNQLVVANQSGIQVWMVKPQPVQ</sequence>
<dbReference type="InterPro" id="IPR036322">
    <property type="entry name" value="WD40_repeat_dom_sf"/>
</dbReference>
<gene>
    <name evidence="3" type="ORF">ADN00_05840</name>
</gene>
<dbReference type="PATRIC" id="fig|1134406.4.peg.1644"/>
<dbReference type="PANTHER" id="PTHR19879:SF9">
    <property type="entry name" value="TRANSCRIPTION INITIATION FACTOR TFIID SUBUNIT 5"/>
    <property type="match status" value="1"/>
</dbReference>
<keyword evidence="1" id="KW-0853">WD repeat</keyword>
<dbReference type="SUPFAM" id="SSF63829">
    <property type="entry name" value="Calcium-dependent phosphotriesterase"/>
    <property type="match status" value="1"/>
</dbReference>
<proteinExistence type="predicted"/>
<dbReference type="Gene3D" id="2.130.10.10">
    <property type="entry name" value="YVTN repeat-like/Quinoprotein amine dehydrogenase"/>
    <property type="match status" value="2"/>
</dbReference>
<dbReference type="Proteomes" id="UP000050417">
    <property type="component" value="Unassembled WGS sequence"/>
</dbReference>